<evidence type="ECO:0000256" key="1">
    <source>
        <dbReference type="SAM" id="SignalP"/>
    </source>
</evidence>
<name>A0A388TDB3_TERA1</name>
<feature type="domain" description="Bacterial repeat" evidence="2">
    <location>
        <begin position="257"/>
        <end position="319"/>
    </location>
</feature>
<dbReference type="Pfam" id="PF18998">
    <property type="entry name" value="Flg_new_2"/>
    <property type="match status" value="1"/>
</dbReference>
<proteinExistence type="predicted"/>
<feature type="chain" id="PRO_5017307220" description="Bacterial repeat domain-containing protein" evidence="1">
    <location>
        <begin position="26"/>
        <end position="609"/>
    </location>
</feature>
<keyword evidence="1" id="KW-0732">Signal</keyword>
<gene>
    <name evidence="3" type="ORF">NO1_1145</name>
</gene>
<dbReference type="Proteomes" id="UP000269352">
    <property type="component" value="Unassembled WGS sequence"/>
</dbReference>
<dbReference type="PROSITE" id="PS00430">
    <property type="entry name" value="TONB_DEPENDENT_REC_1"/>
    <property type="match status" value="1"/>
</dbReference>
<dbReference type="InterPro" id="IPR010916">
    <property type="entry name" value="TonB_box_CS"/>
</dbReference>
<dbReference type="AlphaFoldDB" id="A0A388TDB3"/>
<dbReference type="EMBL" id="BGZN01000023">
    <property type="protein sequence ID" value="GBR73873.1"/>
    <property type="molecule type" value="Genomic_DNA"/>
</dbReference>
<dbReference type="PROSITE" id="PS51257">
    <property type="entry name" value="PROKAR_LIPOPROTEIN"/>
    <property type="match status" value="1"/>
</dbReference>
<feature type="signal peptide" evidence="1">
    <location>
        <begin position="1"/>
        <end position="25"/>
    </location>
</feature>
<dbReference type="InterPro" id="IPR044060">
    <property type="entry name" value="Bacterial_rp_domain"/>
</dbReference>
<evidence type="ECO:0000259" key="2">
    <source>
        <dbReference type="Pfam" id="PF18998"/>
    </source>
</evidence>
<reference evidence="3 4" key="1">
    <citation type="journal article" date="2019" name="ISME J.">
        <title>Genome analyses of uncultured TG2/ZB3 bacteria in 'Margulisbacteria' specifically attached to ectosymbiotic spirochetes of protists in the termite gut.</title>
        <authorList>
            <person name="Utami Y.D."/>
            <person name="Kuwahara H."/>
            <person name="Igai K."/>
            <person name="Murakami T."/>
            <person name="Sugaya K."/>
            <person name="Morikawa T."/>
            <person name="Nagura Y."/>
            <person name="Yuki M."/>
            <person name="Deevong P."/>
            <person name="Inoue T."/>
            <person name="Kihara K."/>
            <person name="Lo N."/>
            <person name="Yamada A."/>
            <person name="Ohkuma M."/>
            <person name="Hongoh Y."/>
        </authorList>
    </citation>
    <scope>NUCLEOTIDE SEQUENCE [LARGE SCALE GENOMIC DNA]</scope>
    <source>
        <strain evidence="3">NkOx7-01</strain>
    </source>
</reference>
<evidence type="ECO:0000313" key="3">
    <source>
        <dbReference type="EMBL" id="GBR73873.1"/>
    </source>
</evidence>
<sequence length="609" mass="65685">MKKIILAIFTVMLTLAIFGCGKAQQASGGGGSSGGGGGNTKTTFDISGAAQVPSSIADDLLYASWPERLGRGLASVFIPQVYAADFGFKPLKNADVKVFELGTDTIVVTAKTGNDGRYSVSLPLGKIYVVAMEKAASDGSATINIKNIAHEENPVVDVTPITSVVVEAISQNSTIRETLIAVNTGSGGGKPDVSAVAGIVETVQENVETYYDTHTDEIDNVDVTSPAPPDVSNIPKIEEYTLIITVSPSEAESSGVTVNKTPAPNGSNGKYLKGTKVKLQAISNAPYRFDQWSGANGNAVVNNEITLNTGKTITAEFVKTVVVRVPKAITDGVEVAKVNISPAPNPRTFSTYVSNSGMFNGNDGNYDFYEYIYDYGTDVTLSVELWGQRNVFQSWYILATANMSENWPGNTEDIYTANPQTISVTQNCYWLVNIYSEKPPVNVPPVSAVILDGLDNEAGFTDYLFKEGQVADTTTDNVVGTSIYGMKLGQKDGVLYFQLKPDNGVNKNLRYDIGINPSRDGDQVNINVLYNDDGGQWVRNLNNNSEQENDTNVSVNEVIEVGIPIAKIKEWLGTQTYYAVQVGIMDDSLPLTDGHPTNYYRTEHRNIVL</sequence>
<keyword evidence="4" id="KW-1185">Reference proteome</keyword>
<organism evidence="3 4">
    <name type="scientific">Termititenax aidoneus</name>
    <dbReference type="NCBI Taxonomy" id="2218524"/>
    <lineage>
        <taxon>Bacteria</taxon>
        <taxon>Bacillati</taxon>
        <taxon>Candidatus Margulisiibacteriota</taxon>
        <taxon>Candidatus Termititenacia</taxon>
        <taxon>Candidatus Termititenacales</taxon>
        <taxon>Candidatus Termititenacaceae</taxon>
        <taxon>Candidatus Termititenax</taxon>
    </lineage>
</organism>
<protein>
    <recommendedName>
        <fullName evidence="2">Bacterial repeat domain-containing protein</fullName>
    </recommendedName>
</protein>
<evidence type="ECO:0000313" key="4">
    <source>
        <dbReference type="Proteomes" id="UP000269352"/>
    </source>
</evidence>
<accession>A0A388TDB3</accession>
<comment type="caution">
    <text evidence="3">The sequence shown here is derived from an EMBL/GenBank/DDBJ whole genome shotgun (WGS) entry which is preliminary data.</text>
</comment>